<evidence type="ECO:0000313" key="3">
    <source>
        <dbReference type="Proteomes" id="UP000239720"/>
    </source>
</evidence>
<dbReference type="AlphaFoldDB" id="A0A2S8R7D1"/>
<comment type="caution">
    <text evidence="2">The sequence shown here is derived from an EMBL/GenBank/DDBJ whole genome shotgun (WGS) entry which is preliminary data.</text>
</comment>
<accession>A0A2S8R7D1</accession>
<dbReference type="OrthoDB" id="470139at2"/>
<dbReference type="Pfam" id="PF15978">
    <property type="entry name" value="TnsD"/>
    <property type="match status" value="1"/>
</dbReference>
<evidence type="ECO:0000259" key="1">
    <source>
        <dbReference type="Pfam" id="PF15978"/>
    </source>
</evidence>
<dbReference type="InterPro" id="IPR032750">
    <property type="entry name" value="TnsD_C"/>
</dbReference>
<dbReference type="Proteomes" id="UP000239720">
    <property type="component" value="Unassembled WGS sequence"/>
</dbReference>
<organism evidence="2 3">
    <name type="scientific">Acetivibrio saccincola</name>
    <dbReference type="NCBI Taxonomy" id="1677857"/>
    <lineage>
        <taxon>Bacteria</taxon>
        <taxon>Bacillati</taxon>
        <taxon>Bacillota</taxon>
        <taxon>Clostridia</taxon>
        <taxon>Eubacteriales</taxon>
        <taxon>Oscillospiraceae</taxon>
        <taxon>Acetivibrio</taxon>
    </lineage>
</organism>
<feature type="domain" description="Transposon Tn7 transposition protein TnsD C-terminal" evidence="1">
    <location>
        <begin position="2"/>
        <end position="271"/>
    </location>
</feature>
<evidence type="ECO:0000313" key="2">
    <source>
        <dbReference type="EMBL" id="PQQ65700.1"/>
    </source>
</evidence>
<name>A0A2S8R7D1_9FIRM</name>
<reference evidence="2 3" key="1">
    <citation type="journal article" date="2018" name="Syst. Appl. Microbiol.">
        <title>Characterization and high-quality draft genome sequence of Herbivorax saccincola A7, an anaerobic, alkaliphilic, thermophilic, cellulolytic, and xylanolytic bacterium.</title>
        <authorList>
            <person name="Aikawa S."/>
            <person name="Baramee S."/>
            <person name="Sermsathanaswadi J."/>
            <person name="Thianheng P."/>
            <person name="Tachaapaikoon C."/>
            <person name="Shikata A."/>
            <person name="Waeonukul R."/>
            <person name="Pason P."/>
            <person name="Ratanakhanokchai K."/>
            <person name="Kosugi A."/>
        </authorList>
    </citation>
    <scope>NUCLEOTIDE SEQUENCE [LARGE SCALE GENOMIC DNA]</scope>
    <source>
        <strain evidence="2 3">A7</strain>
    </source>
</reference>
<protein>
    <recommendedName>
        <fullName evidence="1">Transposon Tn7 transposition protein TnsD C-terminal domain-containing protein</fullName>
    </recommendedName>
</protein>
<dbReference type="EMBL" id="NEMB01000003">
    <property type="protein sequence ID" value="PQQ65700.1"/>
    <property type="molecule type" value="Genomic_DNA"/>
</dbReference>
<dbReference type="RefSeq" id="WP_105367526.1">
    <property type="nucleotide sequence ID" value="NZ_NEMB01000003.1"/>
</dbReference>
<gene>
    <name evidence="2" type="ORF">B9R14_02225</name>
</gene>
<sequence length="333" mass="39081">MVLARFLGIGADELFIKELNYRPFREGPWVCLNPAADHFLEPVVENLLIKYRRRNKNVNGFFSCSCGFEYMETVTKEQGERSKGQRRFVRVVKYGPLWEAKVWELLESGVSIQEVAARLNADIKTVKRYAFKKKQGKSGKTAEEKGISSAEFEIKKRFHREKWLQIVRENPDKGRLELRRLGKYTCTWLCRNDREWWEKNTPAKKYVQAYSNVDWETRDKEILQHVKQTVQEILESDEKPQRISLRLIKTKSGLKSFDLQLDKLPLTKSFINSVIENPMDLHKRRIQWAIDKLNEEGKALTVTNITAMTGVGNKYRKQVVEEIKRVLGELVER</sequence>
<proteinExistence type="predicted"/>